<organism evidence="1 2">
    <name type="scientific">Zea mays</name>
    <name type="common">Maize</name>
    <dbReference type="NCBI Taxonomy" id="4577"/>
    <lineage>
        <taxon>Eukaryota</taxon>
        <taxon>Viridiplantae</taxon>
        <taxon>Streptophyta</taxon>
        <taxon>Embryophyta</taxon>
        <taxon>Tracheophyta</taxon>
        <taxon>Spermatophyta</taxon>
        <taxon>Magnoliopsida</taxon>
        <taxon>Liliopsida</taxon>
        <taxon>Poales</taxon>
        <taxon>Poaceae</taxon>
        <taxon>PACMAD clade</taxon>
        <taxon>Panicoideae</taxon>
        <taxon>Andropogonodae</taxon>
        <taxon>Andropogoneae</taxon>
        <taxon>Tripsacinae</taxon>
        <taxon>Zea</taxon>
    </lineage>
</organism>
<dbReference type="PANTHER" id="PTHR35510">
    <property type="entry name" value="DBH-LIKE MONOOXYGENASE"/>
    <property type="match status" value="1"/>
</dbReference>
<dbReference type="AlphaFoldDB" id="A0A3L6DVE6"/>
<gene>
    <name evidence="1" type="ORF">Zm00014a_026290</name>
</gene>
<dbReference type="EMBL" id="NCVQ01000008">
    <property type="protein sequence ID" value="PWZ12595.1"/>
    <property type="molecule type" value="Genomic_DNA"/>
</dbReference>
<reference evidence="1 2" key="1">
    <citation type="journal article" date="2018" name="Nat. Genet.">
        <title>Extensive intraspecific gene order and gene structural variations between Mo17 and other maize genomes.</title>
        <authorList>
            <person name="Sun S."/>
            <person name="Zhou Y."/>
            <person name="Chen J."/>
            <person name="Shi J."/>
            <person name="Zhao H."/>
            <person name="Zhao H."/>
            <person name="Song W."/>
            <person name="Zhang M."/>
            <person name="Cui Y."/>
            <person name="Dong X."/>
            <person name="Liu H."/>
            <person name="Ma X."/>
            <person name="Jiao Y."/>
            <person name="Wang B."/>
            <person name="Wei X."/>
            <person name="Stein J.C."/>
            <person name="Glaubitz J.C."/>
            <person name="Lu F."/>
            <person name="Yu G."/>
            <person name="Liang C."/>
            <person name="Fengler K."/>
            <person name="Li B."/>
            <person name="Rafalski A."/>
            <person name="Schnable P.S."/>
            <person name="Ware D.H."/>
            <person name="Buckler E.S."/>
            <person name="Lai J."/>
        </authorList>
    </citation>
    <scope>NUCLEOTIDE SEQUENCE [LARGE SCALE GENOMIC DNA]</scope>
    <source>
        <strain evidence="2">cv. Missouri 17</strain>
        <tissue evidence="1">Seedling</tissue>
    </source>
</reference>
<dbReference type="ExpressionAtlas" id="A0A3L6DVE6">
    <property type="expression patterns" value="baseline and differential"/>
</dbReference>
<evidence type="ECO:0000313" key="1">
    <source>
        <dbReference type="EMBL" id="PWZ12595.1"/>
    </source>
</evidence>
<comment type="caution">
    <text evidence="1">The sequence shown here is derived from an EMBL/GenBank/DDBJ whole genome shotgun (WGS) entry which is preliminary data.</text>
</comment>
<protein>
    <submittedName>
        <fullName evidence="1">Uncharacterized protein</fullName>
    </submittedName>
</protein>
<dbReference type="Proteomes" id="UP000251960">
    <property type="component" value="Chromosome 7"/>
</dbReference>
<name>A0A3L6DVE6_MAIZE</name>
<dbReference type="PANTHER" id="PTHR35510:SF3">
    <property type="entry name" value="OS09G0494500 PROTEIN"/>
    <property type="match status" value="1"/>
</dbReference>
<evidence type="ECO:0000313" key="2">
    <source>
        <dbReference type="Proteomes" id="UP000251960"/>
    </source>
</evidence>
<proteinExistence type="predicted"/>
<accession>A0A3L6DVE6</accession>
<sequence>MDAAAVLKRKGEEAPEAWLLGGVAVPATKIRRLDAEVPPPVGSSAGVLSQPQRALGVEEARMSGHVGAPAMEATPLLKRKGEEAPQPWLDVDGVPIPATKIRRLDADVPPVGSGMGVPLAEPGVSVAPQPFVAGDLRMSGDVAPPAAAIAVAAPAVNEERAIVVYQPAEAERNLLDGPLRPGASLRVSPDWIHGLKNTMLQEASNHRALFEEMAARDGNLNLAMVPWAPPKVDAHAASSSTAAVVEMVDADQDGDGASMEVEHDVEGQATPPAGGALQVEAFNHHYQQQHQWPAQHCVASPQLQLPAASYQASPVTWSW</sequence>